<name>A0A9P9J0Q7_9HYPO</name>
<dbReference type="PANTHER" id="PTHR37540">
    <property type="entry name" value="TRANSCRIPTION FACTOR (ACR-2), PUTATIVE-RELATED-RELATED"/>
    <property type="match status" value="1"/>
</dbReference>
<reference evidence="1" key="1">
    <citation type="journal article" date="2021" name="Nat. Commun.">
        <title>Genetic determinants of endophytism in the Arabidopsis root mycobiome.</title>
        <authorList>
            <person name="Mesny F."/>
            <person name="Miyauchi S."/>
            <person name="Thiergart T."/>
            <person name="Pickel B."/>
            <person name="Atanasova L."/>
            <person name="Karlsson M."/>
            <person name="Huettel B."/>
            <person name="Barry K.W."/>
            <person name="Haridas S."/>
            <person name="Chen C."/>
            <person name="Bauer D."/>
            <person name="Andreopoulos W."/>
            <person name="Pangilinan J."/>
            <person name="LaButti K."/>
            <person name="Riley R."/>
            <person name="Lipzen A."/>
            <person name="Clum A."/>
            <person name="Drula E."/>
            <person name="Henrissat B."/>
            <person name="Kohler A."/>
            <person name="Grigoriev I.V."/>
            <person name="Martin F.M."/>
            <person name="Hacquard S."/>
        </authorList>
    </citation>
    <scope>NUCLEOTIDE SEQUENCE</scope>
    <source>
        <strain evidence="1">MPI-CAGE-AT-0147</strain>
    </source>
</reference>
<protein>
    <submittedName>
        <fullName evidence="1">Uncharacterized protein</fullName>
    </submittedName>
</protein>
<dbReference type="OrthoDB" id="4158087at2759"/>
<evidence type="ECO:0000313" key="1">
    <source>
        <dbReference type="EMBL" id="KAH7141032.1"/>
    </source>
</evidence>
<evidence type="ECO:0000313" key="2">
    <source>
        <dbReference type="Proteomes" id="UP000738349"/>
    </source>
</evidence>
<sequence length="367" mass="41340">MVPSQFGLASHQTESSFLEPILNDAACLHFTLFTTRVYIDSIRGKTQISKTALSHLVTSLAILRKRLACDDAAQVISDSTILVVVGLTIAATALGDLETAVQHLQGLHKMVMLRGGISSLRWNKTLQTKIFRADIGVAVNKGCKPMFFTNEVPWDAYIPSRRETSTLTVSDAGTEATDPQTSVLDLAQFLDSLDIRLRRIWDDLFEFSRAANIALPCKLGVDPELYQEVMVSIHYRLINLGFDMGSINETIRLTLLAYASTLFLQWGNVYNRYELLARRLSESLYRLQHHTTALPIQLTLWIYIVSAVSVFDDHEQALLQPTLTEVICDMRLKTWRHVNLSLKSIIWVDSLHDQRAKKIVQASLPEL</sequence>
<dbReference type="PANTHER" id="PTHR37540:SF5">
    <property type="entry name" value="TRANSCRIPTION FACTOR DOMAIN-CONTAINING PROTEIN"/>
    <property type="match status" value="1"/>
</dbReference>
<dbReference type="EMBL" id="JAGMUV010000011">
    <property type="protein sequence ID" value="KAH7141032.1"/>
    <property type="molecule type" value="Genomic_DNA"/>
</dbReference>
<dbReference type="AlphaFoldDB" id="A0A9P9J0Q7"/>
<gene>
    <name evidence="1" type="ORF">EDB81DRAFT_69629</name>
</gene>
<dbReference type="Proteomes" id="UP000738349">
    <property type="component" value="Unassembled WGS sequence"/>
</dbReference>
<accession>A0A9P9J0Q7</accession>
<keyword evidence="2" id="KW-1185">Reference proteome</keyword>
<organism evidence="1 2">
    <name type="scientific">Dactylonectria macrodidyma</name>
    <dbReference type="NCBI Taxonomy" id="307937"/>
    <lineage>
        <taxon>Eukaryota</taxon>
        <taxon>Fungi</taxon>
        <taxon>Dikarya</taxon>
        <taxon>Ascomycota</taxon>
        <taxon>Pezizomycotina</taxon>
        <taxon>Sordariomycetes</taxon>
        <taxon>Hypocreomycetidae</taxon>
        <taxon>Hypocreales</taxon>
        <taxon>Nectriaceae</taxon>
        <taxon>Dactylonectria</taxon>
    </lineage>
</organism>
<proteinExistence type="predicted"/>
<comment type="caution">
    <text evidence="1">The sequence shown here is derived from an EMBL/GenBank/DDBJ whole genome shotgun (WGS) entry which is preliminary data.</text>
</comment>